<feature type="signal peptide" evidence="5">
    <location>
        <begin position="1"/>
        <end position="23"/>
    </location>
</feature>
<evidence type="ECO:0000256" key="3">
    <source>
        <dbReference type="ARBA" id="ARBA00022729"/>
    </source>
</evidence>
<evidence type="ECO:0000256" key="5">
    <source>
        <dbReference type="SAM" id="SignalP"/>
    </source>
</evidence>
<dbReference type="EMBL" id="JAENHN010000048">
    <property type="protein sequence ID" value="MBK1812410.1"/>
    <property type="molecule type" value="Genomic_DNA"/>
</dbReference>
<dbReference type="InterPro" id="IPR006128">
    <property type="entry name" value="Lipoprotein_PsaA-like"/>
</dbReference>
<dbReference type="PRINTS" id="PR00690">
    <property type="entry name" value="ADHESNFAMILY"/>
</dbReference>
<dbReference type="InterPro" id="IPR050492">
    <property type="entry name" value="Bact_metal-bind_prot9"/>
</dbReference>
<dbReference type="PROSITE" id="PS51257">
    <property type="entry name" value="PROKAR_LIPOPROTEIN"/>
    <property type="match status" value="1"/>
</dbReference>
<organism evidence="6 7">
    <name type="scientific">Clostridium yunnanense</name>
    <dbReference type="NCBI Taxonomy" id="2800325"/>
    <lineage>
        <taxon>Bacteria</taxon>
        <taxon>Bacillati</taxon>
        <taxon>Bacillota</taxon>
        <taxon>Clostridia</taxon>
        <taxon>Eubacteriales</taxon>
        <taxon>Clostridiaceae</taxon>
        <taxon>Clostridium</taxon>
    </lineage>
</organism>
<dbReference type="SUPFAM" id="SSF53807">
    <property type="entry name" value="Helical backbone' metal receptor"/>
    <property type="match status" value="1"/>
</dbReference>
<evidence type="ECO:0000256" key="1">
    <source>
        <dbReference type="ARBA" id="ARBA00011028"/>
    </source>
</evidence>
<dbReference type="Gene3D" id="3.40.50.1980">
    <property type="entry name" value="Nitrogenase molybdenum iron protein domain"/>
    <property type="match status" value="2"/>
</dbReference>
<dbReference type="PRINTS" id="PR00691">
    <property type="entry name" value="ADHESINB"/>
</dbReference>
<name>A0ABS1EST3_9CLOT</name>
<keyword evidence="3 5" id="KW-0732">Signal</keyword>
<sequence length="312" mass="34717">MNKKSKVKVLGSIVCLMIGTSFLSGCGTKSIDKKSDSEGKKLSVYTSFYAMYDLTKKIGGDKVNVSNLVPAGTEPHDWEPSTSDMVNLEKADVLVYNGAGMEHWLDKVSKTLKNDKLIKVEASKNIKLMDNPDKDEADLKYDPHVWLNPINAKEEMKAIKEALVKADPSNKDYYESNYEDNAKKLDTLDKEFKDASANFKKKDIVVAHQAFGYICNAYGLNQVAIEGLQADAEPTAAKMAEISDFAKKNDVKYIFYEELISPKVSEAIAKEVGAKTEVLNPLEGLEDDDIKAGKEYFSVMRENLEVLKKALD</sequence>
<dbReference type="PANTHER" id="PTHR42953">
    <property type="entry name" value="HIGH-AFFINITY ZINC UPTAKE SYSTEM PROTEIN ZNUA-RELATED"/>
    <property type="match status" value="1"/>
</dbReference>
<keyword evidence="7" id="KW-1185">Reference proteome</keyword>
<comment type="similarity">
    <text evidence="1 4">Belongs to the bacterial solute-binding protein 9 family.</text>
</comment>
<feature type="chain" id="PRO_5045991313" evidence="5">
    <location>
        <begin position="24"/>
        <end position="312"/>
    </location>
</feature>
<gene>
    <name evidence="6" type="ORF">JHL18_17430</name>
</gene>
<proteinExistence type="inferred from homology"/>
<dbReference type="InterPro" id="IPR006127">
    <property type="entry name" value="ZnuA-like"/>
</dbReference>
<evidence type="ECO:0000256" key="2">
    <source>
        <dbReference type="ARBA" id="ARBA00022448"/>
    </source>
</evidence>
<keyword evidence="2 4" id="KW-0813">Transport</keyword>
<dbReference type="Proteomes" id="UP000596739">
    <property type="component" value="Unassembled WGS sequence"/>
</dbReference>
<reference evidence="7" key="1">
    <citation type="submission" date="2021-01" db="EMBL/GenBank/DDBJ databases">
        <title>Genome public.</title>
        <authorList>
            <person name="Liu C."/>
            <person name="Sun Q."/>
        </authorList>
    </citation>
    <scope>NUCLEOTIDE SEQUENCE [LARGE SCALE GENOMIC DNA]</scope>
    <source>
        <strain evidence="7">YIM B02505</strain>
    </source>
</reference>
<evidence type="ECO:0000313" key="6">
    <source>
        <dbReference type="EMBL" id="MBK1812410.1"/>
    </source>
</evidence>
<evidence type="ECO:0000313" key="7">
    <source>
        <dbReference type="Proteomes" id="UP000596739"/>
    </source>
</evidence>
<dbReference type="CDD" id="cd01017">
    <property type="entry name" value="AdcA"/>
    <property type="match status" value="1"/>
</dbReference>
<dbReference type="PANTHER" id="PTHR42953:SF3">
    <property type="entry name" value="HIGH-AFFINITY ZINC UPTAKE SYSTEM PROTEIN ZNUA"/>
    <property type="match status" value="1"/>
</dbReference>
<dbReference type="RefSeq" id="WP_200271614.1">
    <property type="nucleotide sequence ID" value="NZ_JAENHN010000048.1"/>
</dbReference>
<dbReference type="InterPro" id="IPR006129">
    <property type="entry name" value="AdhesinB"/>
</dbReference>
<dbReference type="Pfam" id="PF01297">
    <property type="entry name" value="ZnuA"/>
    <property type="match status" value="1"/>
</dbReference>
<protein>
    <submittedName>
        <fullName evidence="6">Zinc ABC transporter substrate-binding protein</fullName>
    </submittedName>
</protein>
<comment type="caution">
    <text evidence="6">The sequence shown here is derived from an EMBL/GenBank/DDBJ whole genome shotgun (WGS) entry which is preliminary data.</text>
</comment>
<accession>A0ABS1EST3</accession>
<evidence type="ECO:0000256" key="4">
    <source>
        <dbReference type="RuleBase" id="RU003512"/>
    </source>
</evidence>